<reference evidence="2" key="1">
    <citation type="submission" date="2024-07" db="EMBL/GenBank/DDBJ databases">
        <title>Identification and characteristics of an arsenic-resistant bacterial isolate, which belongs to a novel species.</title>
        <authorList>
            <person name="Juszczyk A."/>
            <person name="Kowalczyk A."/>
            <person name="Was K."/>
            <person name="Kosowicz W."/>
            <person name="Budzyn A."/>
            <person name="Latowski D."/>
        </authorList>
    </citation>
    <scope>NUCLEOTIDE SEQUENCE</scope>
    <source>
        <strain evidence="2">As8PL</strain>
    </source>
</reference>
<dbReference type="PROSITE" id="PS51257">
    <property type="entry name" value="PROKAR_LIPOPROTEIN"/>
    <property type="match status" value="1"/>
</dbReference>
<dbReference type="Pfam" id="PF14039">
    <property type="entry name" value="YusW"/>
    <property type="match status" value="1"/>
</dbReference>
<protein>
    <submittedName>
        <fullName evidence="2">YusW family protein</fullName>
    </submittedName>
</protein>
<feature type="region of interest" description="Disordered" evidence="1">
    <location>
        <begin position="21"/>
        <end position="126"/>
    </location>
</feature>
<gene>
    <name evidence="2" type="ORF">AB3N04_19610</name>
</gene>
<feature type="compositionally biased region" description="Acidic residues" evidence="1">
    <location>
        <begin position="71"/>
        <end position="82"/>
    </location>
</feature>
<dbReference type="EMBL" id="CP162551">
    <property type="protein sequence ID" value="XDI36854.1"/>
    <property type="molecule type" value="Genomic_DNA"/>
</dbReference>
<evidence type="ECO:0000256" key="1">
    <source>
        <dbReference type="SAM" id="MobiDB-lite"/>
    </source>
</evidence>
<accession>A0AB39BT28</accession>
<name>A0AB39BT28_9BACI</name>
<evidence type="ECO:0000313" key="2">
    <source>
        <dbReference type="EMBL" id="XDI36854.1"/>
    </source>
</evidence>
<feature type="region of interest" description="Disordered" evidence="1">
    <location>
        <begin position="142"/>
        <end position="188"/>
    </location>
</feature>
<dbReference type="AlphaFoldDB" id="A0AB39BT28"/>
<dbReference type="RefSeq" id="WP_368504233.1">
    <property type="nucleotide sequence ID" value="NZ_CP162551.1"/>
</dbReference>
<proteinExistence type="predicted"/>
<sequence>MKSICIVSMCGLFLLVGCNQGNEKSEPVTYNDNERTEPVNEITIENETPISTRDLATEENSESDNERIEMIVEESELEETEREDFAHATAPNQETQTEELSEDQSPTVNENEPSKEETKEVPPISLLASGIKDFELEIEFTGDQGELEIEYEGKKKNPKAKVKDERAVHKEKGKEKDKEEGKDKKRELKGKEAVQFVEAFLDEISLSSGTVDDTTVDDILAYLDLEKESIKKFELEIEFQDKTKVKYEQK</sequence>
<organism evidence="2">
    <name type="scientific">Alkalihalophilus sp. As8PL</name>
    <dbReference type="NCBI Taxonomy" id="3237103"/>
    <lineage>
        <taxon>Bacteria</taxon>
        <taxon>Bacillati</taxon>
        <taxon>Bacillota</taxon>
        <taxon>Bacilli</taxon>
        <taxon>Bacillales</taxon>
        <taxon>Bacillaceae</taxon>
        <taxon>Alkalihalophilus</taxon>
    </lineage>
</organism>
<dbReference type="InterPro" id="IPR025623">
    <property type="entry name" value="YusW"/>
</dbReference>
<feature type="compositionally biased region" description="Basic and acidic residues" evidence="1">
    <location>
        <begin position="151"/>
        <end position="188"/>
    </location>
</feature>